<dbReference type="PANTHER" id="PTHR42924:SF3">
    <property type="entry name" value="POLYMERASE_HISTIDINOL PHOSPHATASE N-TERMINAL DOMAIN-CONTAINING PROTEIN"/>
    <property type="match status" value="1"/>
</dbReference>
<accession>A0A938XUD4</accession>
<dbReference type="AlphaFoldDB" id="A0A938XUD4"/>
<name>A0A938XUD4_9FIRM</name>
<dbReference type="SUPFAM" id="SSF89550">
    <property type="entry name" value="PHP domain-like"/>
    <property type="match status" value="1"/>
</dbReference>
<gene>
    <name evidence="2" type="ORF">JOC47_002944</name>
</gene>
<keyword evidence="3" id="KW-1185">Reference proteome</keyword>
<evidence type="ECO:0000313" key="2">
    <source>
        <dbReference type="EMBL" id="MBM7558074.1"/>
    </source>
</evidence>
<proteinExistence type="predicted"/>
<reference evidence="2" key="1">
    <citation type="submission" date="2021-01" db="EMBL/GenBank/DDBJ databases">
        <title>Genomic Encyclopedia of Type Strains, Phase IV (KMG-IV): sequencing the most valuable type-strain genomes for metagenomic binning, comparative biology and taxonomic classification.</title>
        <authorList>
            <person name="Goeker M."/>
        </authorList>
    </citation>
    <scope>NUCLEOTIDE SEQUENCE</scope>
    <source>
        <strain evidence="2">DSM 23230</strain>
    </source>
</reference>
<protein>
    <submittedName>
        <fullName evidence="2">Metal-dependent phosphoesterase TrpH</fullName>
    </submittedName>
</protein>
<organism evidence="2 3">
    <name type="scientific">Halanaerobacter jeridensis</name>
    <dbReference type="NCBI Taxonomy" id="706427"/>
    <lineage>
        <taxon>Bacteria</taxon>
        <taxon>Bacillati</taxon>
        <taxon>Bacillota</taxon>
        <taxon>Clostridia</taxon>
        <taxon>Halanaerobiales</taxon>
        <taxon>Halobacteroidaceae</taxon>
        <taxon>Halanaerobacter</taxon>
    </lineage>
</organism>
<sequence>MNKKIDLHLHTTASDGSFTPEELVAEAEEKDLAVIAVTDHDTVAGVEPALEAAENREIKVIPGIEFTTYVDGQRVDILGYNLDYNNSDLLNIIDKLQNARQIRAQKILDKLAQFDINLNFDKLQELAGETGIGRPHIARLMVQEGYVNNMQQAFDDYLEDGGPAYVPKYKLAPQEAVELITGAEGKAVLAHPGEIEDRELVKELIQRAGLNGIEAYYSKHTKEQTQYYLDLAEENDLFVTGGSDCHGPANEDKYLIATVDVPFEVVNNIL</sequence>
<dbReference type="CDD" id="cd07438">
    <property type="entry name" value="PHP_HisPPase_AMP"/>
    <property type="match status" value="1"/>
</dbReference>
<dbReference type="InterPro" id="IPR052018">
    <property type="entry name" value="PHP_domain"/>
</dbReference>
<dbReference type="RefSeq" id="WP_204703069.1">
    <property type="nucleotide sequence ID" value="NZ_JAFBDQ010000024.1"/>
</dbReference>
<dbReference type="InterPro" id="IPR016195">
    <property type="entry name" value="Pol/histidinol_Pase-like"/>
</dbReference>
<evidence type="ECO:0000313" key="3">
    <source>
        <dbReference type="Proteomes" id="UP000774000"/>
    </source>
</evidence>
<dbReference type="Gene3D" id="3.20.20.140">
    <property type="entry name" value="Metal-dependent hydrolases"/>
    <property type="match status" value="1"/>
</dbReference>
<dbReference type="Gene3D" id="1.10.150.650">
    <property type="match status" value="1"/>
</dbReference>
<dbReference type="EMBL" id="JAFBDQ010000024">
    <property type="protein sequence ID" value="MBM7558074.1"/>
    <property type="molecule type" value="Genomic_DNA"/>
</dbReference>
<dbReference type="Pfam" id="PF02811">
    <property type="entry name" value="PHP"/>
    <property type="match status" value="1"/>
</dbReference>
<dbReference type="Proteomes" id="UP000774000">
    <property type="component" value="Unassembled WGS sequence"/>
</dbReference>
<dbReference type="SMART" id="SM00481">
    <property type="entry name" value="POLIIIAc"/>
    <property type="match status" value="1"/>
</dbReference>
<comment type="caution">
    <text evidence="2">The sequence shown here is derived from an EMBL/GenBank/DDBJ whole genome shotgun (WGS) entry which is preliminary data.</text>
</comment>
<evidence type="ECO:0000259" key="1">
    <source>
        <dbReference type="SMART" id="SM00481"/>
    </source>
</evidence>
<dbReference type="InterPro" id="IPR003141">
    <property type="entry name" value="Pol/His_phosphatase_N"/>
</dbReference>
<dbReference type="InterPro" id="IPR004013">
    <property type="entry name" value="PHP_dom"/>
</dbReference>
<dbReference type="GO" id="GO:0035312">
    <property type="term" value="F:5'-3' DNA exonuclease activity"/>
    <property type="evidence" value="ECO:0007669"/>
    <property type="project" value="TreeGrafter"/>
</dbReference>
<feature type="domain" description="Polymerase/histidinol phosphatase N-terminal" evidence="1">
    <location>
        <begin position="5"/>
        <end position="70"/>
    </location>
</feature>
<dbReference type="PANTHER" id="PTHR42924">
    <property type="entry name" value="EXONUCLEASE"/>
    <property type="match status" value="1"/>
</dbReference>
<dbReference type="GO" id="GO:0004534">
    <property type="term" value="F:5'-3' RNA exonuclease activity"/>
    <property type="evidence" value="ECO:0007669"/>
    <property type="project" value="TreeGrafter"/>
</dbReference>